<dbReference type="Gene3D" id="2.40.50.320">
    <property type="entry name" value="Copper binding periplasmic protein CusF"/>
    <property type="match status" value="1"/>
</dbReference>
<dbReference type="Proteomes" id="UP000500826">
    <property type="component" value="Chromosome"/>
</dbReference>
<feature type="chain" id="PRO_5047427171" evidence="1">
    <location>
        <begin position="21"/>
        <end position="115"/>
    </location>
</feature>
<dbReference type="Pfam" id="PF11604">
    <property type="entry name" value="CusF_Ec"/>
    <property type="match status" value="1"/>
</dbReference>
<dbReference type="InterPro" id="IPR042230">
    <property type="entry name" value="CusF_sf"/>
</dbReference>
<gene>
    <name evidence="2" type="ORF">HK414_26515</name>
</gene>
<evidence type="ECO:0000313" key="2">
    <source>
        <dbReference type="EMBL" id="QJW85552.1"/>
    </source>
</evidence>
<evidence type="ECO:0000313" key="3">
    <source>
        <dbReference type="Proteomes" id="UP000500826"/>
    </source>
</evidence>
<proteinExistence type="predicted"/>
<protein>
    <submittedName>
        <fullName evidence="2">Copper-binding protein</fullName>
    </submittedName>
</protein>
<accession>A0ABX6P746</accession>
<organism evidence="2 3">
    <name type="scientific">Ramlibacter terrae</name>
    <dbReference type="NCBI Taxonomy" id="2732511"/>
    <lineage>
        <taxon>Bacteria</taxon>
        <taxon>Pseudomonadati</taxon>
        <taxon>Pseudomonadota</taxon>
        <taxon>Betaproteobacteria</taxon>
        <taxon>Burkholderiales</taxon>
        <taxon>Comamonadaceae</taxon>
        <taxon>Ramlibacter</taxon>
    </lineage>
</organism>
<keyword evidence="3" id="KW-1185">Reference proteome</keyword>
<dbReference type="EMBL" id="CP053418">
    <property type="protein sequence ID" value="QJW85552.1"/>
    <property type="molecule type" value="Genomic_DNA"/>
</dbReference>
<reference evidence="2 3" key="1">
    <citation type="submission" date="2020-05" db="EMBL/GenBank/DDBJ databases">
        <title>Ramlibacter rhizophilus sp. nov., isolated from rhizosphere soil of national flower Mugunghwa from South Korea.</title>
        <authorList>
            <person name="Zheng-Fei Y."/>
            <person name="Huan T."/>
        </authorList>
    </citation>
    <scope>NUCLEOTIDE SEQUENCE [LARGE SCALE GENOMIC DNA]</scope>
    <source>
        <strain evidence="2 3">H242</strain>
    </source>
</reference>
<sequence length="115" mass="12212">MKFSHLLAALSLFAAAGAHAQQGMSGMSMPMKPAASDSKSAMPLVDAEVKKVDLEKGLIVLNHGDLPNLGMPAMTMGFDVSDKKMLKNVKVGQKVKFRAEMVGGKATVTELKPVR</sequence>
<name>A0ABX6P746_9BURK</name>
<dbReference type="InterPro" id="IPR021647">
    <property type="entry name" value="CusF_Ec"/>
</dbReference>
<evidence type="ECO:0000256" key="1">
    <source>
        <dbReference type="SAM" id="SignalP"/>
    </source>
</evidence>
<keyword evidence="1" id="KW-0732">Signal</keyword>
<feature type="signal peptide" evidence="1">
    <location>
        <begin position="1"/>
        <end position="20"/>
    </location>
</feature>